<dbReference type="Proteomes" id="UP000233551">
    <property type="component" value="Unassembled WGS sequence"/>
</dbReference>
<dbReference type="AlphaFoldDB" id="A0A2I0KBZ5"/>
<proteinExistence type="predicted"/>
<organism evidence="2 3">
    <name type="scientific">Punica granatum</name>
    <name type="common">Pomegranate</name>
    <dbReference type="NCBI Taxonomy" id="22663"/>
    <lineage>
        <taxon>Eukaryota</taxon>
        <taxon>Viridiplantae</taxon>
        <taxon>Streptophyta</taxon>
        <taxon>Embryophyta</taxon>
        <taxon>Tracheophyta</taxon>
        <taxon>Spermatophyta</taxon>
        <taxon>Magnoliopsida</taxon>
        <taxon>eudicotyledons</taxon>
        <taxon>Gunneridae</taxon>
        <taxon>Pentapetalae</taxon>
        <taxon>rosids</taxon>
        <taxon>malvids</taxon>
        <taxon>Myrtales</taxon>
        <taxon>Lythraceae</taxon>
        <taxon>Punica</taxon>
    </lineage>
</organism>
<keyword evidence="3" id="KW-1185">Reference proteome</keyword>
<evidence type="ECO:0000256" key="1">
    <source>
        <dbReference type="SAM" id="MobiDB-lite"/>
    </source>
</evidence>
<comment type="caution">
    <text evidence="2">The sequence shown here is derived from an EMBL/GenBank/DDBJ whole genome shotgun (WGS) entry which is preliminary data.</text>
</comment>
<evidence type="ECO:0000313" key="3">
    <source>
        <dbReference type="Proteomes" id="UP000233551"/>
    </source>
</evidence>
<feature type="compositionally biased region" description="Polar residues" evidence="1">
    <location>
        <begin position="1"/>
        <end position="12"/>
    </location>
</feature>
<protein>
    <submittedName>
        <fullName evidence="2">Uncharacterized protein</fullName>
    </submittedName>
</protein>
<feature type="region of interest" description="Disordered" evidence="1">
    <location>
        <begin position="1"/>
        <end position="20"/>
    </location>
</feature>
<name>A0A2I0KBZ5_PUNGR</name>
<gene>
    <name evidence="2" type="ORF">CRG98_013556</name>
</gene>
<dbReference type="EMBL" id="PGOL01000696">
    <property type="protein sequence ID" value="PKI66061.1"/>
    <property type="molecule type" value="Genomic_DNA"/>
</dbReference>
<evidence type="ECO:0000313" key="2">
    <source>
        <dbReference type="EMBL" id="PKI66061.1"/>
    </source>
</evidence>
<accession>A0A2I0KBZ5</accession>
<reference evidence="2 3" key="1">
    <citation type="submission" date="2017-11" db="EMBL/GenBank/DDBJ databases">
        <title>De-novo sequencing of pomegranate (Punica granatum L.) genome.</title>
        <authorList>
            <person name="Akparov Z."/>
            <person name="Amiraslanov A."/>
            <person name="Hajiyeva S."/>
            <person name="Abbasov M."/>
            <person name="Kaur K."/>
            <person name="Hamwieh A."/>
            <person name="Solovyev V."/>
            <person name="Salamov A."/>
            <person name="Braich B."/>
            <person name="Kosarev P."/>
            <person name="Mahmoud A."/>
            <person name="Hajiyev E."/>
            <person name="Babayeva S."/>
            <person name="Izzatullayeva V."/>
            <person name="Mammadov A."/>
            <person name="Mammadov A."/>
            <person name="Sharifova S."/>
            <person name="Ojaghi J."/>
            <person name="Eynullazada K."/>
            <person name="Bayramov B."/>
            <person name="Abdulazimova A."/>
            <person name="Shahmuradov I."/>
        </authorList>
    </citation>
    <scope>NUCLEOTIDE SEQUENCE [LARGE SCALE GENOMIC DNA]</scope>
    <source>
        <strain evidence="3">cv. AG2017</strain>
        <tissue evidence="2">Leaf</tissue>
    </source>
</reference>
<sequence>MESAITTNPSNDFKSKKGGHSWLEMGQGALGSLPSRVVESALEPSWGHAWSLCLGFKRFSHATPPAHSSRNVKTHGKTTKIVKEEATLGSSEPKRLSATSLVDMAERTIWPP</sequence>